<protein>
    <submittedName>
        <fullName evidence="1">Uncharacterized protein</fullName>
    </submittedName>
</protein>
<organism evidence="1">
    <name type="scientific">Zea mays</name>
    <name type="common">Maize</name>
    <dbReference type="NCBI Taxonomy" id="4577"/>
    <lineage>
        <taxon>Eukaryota</taxon>
        <taxon>Viridiplantae</taxon>
        <taxon>Streptophyta</taxon>
        <taxon>Embryophyta</taxon>
        <taxon>Tracheophyta</taxon>
        <taxon>Spermatophyta</taxon>
        <taxon>Magnoliopsida</taxon>
        <taxon>Liliopsida</taxon>
        <taxon>Poales</taxon>
        <taxon>Poaceae</taxon>
        <taxon>PACMAD clade</taxon>
        <taxon>Panicoideae</taxon>
        <taxon>Andropogonodae</taxon>
        <taxon>Andropogoneae</taxon>
        <taxon>Tripsacinae</taxon>
        <taxon>Zea</taxon>
    </lineage>
</organism>
<dbReference type="IntAct" id="A0A1D6FUD2">
    <property type="interactions" value="2"/>
</dbReference>
<evidence type="ECO:0000313" key="1">
    <source>
        <dbReference type="EMBL" id="AQK95079.1"/>
    </source>
</evidence>
<accession>A0A1D6FUD2</accession>
<dbReference type="AlphaFoldDB" id="A0A1D6FUD2"/>
<reference evidence="1" key="1">
    <citation type="submission" date="2015-12" db="EMBL/GenBank/DDBJ databases">
        <title>Update maize B73 reference genome by single molecule sequencing technologies.</title>
        <authorList>
            <consortium name="Maize Genome Sequencing Project"/>
            <person name="Ware D."/>
        </authorList>
    </citation>
    <scope>NUCLEOTIDE SEQUENCE</scope>
    <source>
        <tissue evidence="1">Seedling</tissue>
    </source>
</reference>
<gene>
    <name evidence="1" type="ORF">ZEAMMB73_Zm00001d010845</name>
</gene>
<dbReference type="InParanoid" id="A0A1D6FUD2"/>
<name>A0A1D6FUD2_MAIZE</name>
<sequence length="289" mass="31520">MQAPSPKSPSARCSSGVFSLLCSPELLQLDRSASPSLFPCELDSCSPMEFAQLPAPVTRARRPAPWMLALLAAILLGQRSPFSALSLFPAHWQPTPSTSHGRQPRPWFLPLLAVESTRALLPYWPRRARPFFSPVSVSHLLLLRARVPLAVFAPSAAHTAPWGSAATSPSFGSSSASVLPCARVPSRARRLSCSQVRCPAELDPYRAHLSWCPWPRPASCSTHSRSSFRLPSLAVVSSCWPTSLPWSRVVPCSARIVAPSIPLEPLRVRRCPLARLCPVRVLLVFASRA</sequence>
<dbReference type="PaxDb" id="4577-GRMZM2G163542_P01"/>
<proteinExistence type="predicted"/>
<dbReference type="EMBL" id="CM000784">
    <property type="protein sequence ID" value="AQK95079.1"/>
    <property type="molecule type" value="Genomic_DNA"/>
</dbReference>